<sequence>MVIVGCDVFSHIVPNESMRLVMETFRHLPSKGMVSHFVKAGQSNDAHTNFFCLFTSSTFPGAISYGFDNWLHIASCSCRNLLYLVLNDYIVASYSAQGPPVVEVYLTKSWAARWGMMSRKFSLKILRKQKVDLPDDTFSVQIVQSFMCPWKYTVLMMP</sequence>
<organism evidence="1 2">
    <name type="scientific">Caerostris extrusa</name>
    <name type="common">Bark spider</name>
    <name type="synonym">Caerostris bankana</name>
    <dbReference type="NCBI Taxonomy" id="172846"/>
    <lineage>
        <taxon>Eukaryota</taxon>
        <taxon>Metazoa</taxon>
        <taxon>Ecdysozoa</taxon>
        <taxon>Arthropoda</taxon>
        <taxon>Chelicerata</taxon>
        <taxon>Arachnida</taxon>
        <taxon>Araneae</taxon>
        <taxon>Araneomorphae</taxon>
        <taxon>Entelegynae</taxon>
        <taxon>Araneoidea</taxon>
        <taxon>Araneidae</taxon>
        <taxon>Caerostris</taxon>
    </lineage>
</organism>
<protein>
    <submittedName>
        <fullName evidence="1">Uncharacterized protein</fullName>
    </submittedName>
</protein>
<reference evidence="1 2" key="1">
    <citation type="submission" date="2021-06" db="EMBL/GenBank/DDBJ databases">
        <title>Caerostris extrusa draft genome.</title>
        <authorList>
            <person name="Kono N."/>
            <person name="Arakawa K."/>
        </authorList>
    </citation>
    <scope>NUCLEOTIDE SEQUENCE [LARGE SCALE GENOMIC DNA]</scope>
</reference>
<keyword evidence="2" id="KW-1185">Reference proteome</keyword>
<dbReference type="Proteomes" id="UP001054945">
    <property type="component" value="Unassembled WGS sequence"/>
</dbReference>
<comment type="caution">
    <text evidence="1">The sequence shown here is derived from an EMBL/GenBank/DDBJ whole genome shotgun (WGS) entry which is preliminary data.</text>
</comment>
<dbReference type="EMBL" id="BPLR01018135">
    <property type="protein sequence ID" value="GIY97220.1"/>
    <property type="molecule type" value="Genomic_DNA"/>
</dbReference>
<name>A0AAV4XSR8_CAEEX</name>
<evidence type="ECO:0000313" key="1">
    <source>
        <dbReference type="EMBL" id="GIY97220.1"/>
    </source>
</evidence>
<accession>A0AAV4XSR8</accession>
<proteinExistence type="predicted"/>
<gene>
    <name evidence="1" type="ORF">CEXT_177491</name>
</gene>
<evidence type="ECO:0000313" key="2">
    <source>
        <dbReference type="Proteomes" id="UP001054945"/>
    </source>
</evidence>
<dbReference type="AlphaFoldDB" id="A0AAV4XSR8"/>